<evidence type="ECO:0000256" key="1">
    <source>
        <dbReference type="ARBA" id="ARBA00010646"/>
    </source>
</evidence>
<keyword evidence="5" id="KW-1185">Reference proteome</keyword>
<evidence type="ECO:0000313" key="5">
    <source>
        <dbReference type="Proteomes" id="UP001198962"/>
    </source>
</evidence>
<dbReference type="InterPro" id="IPR002053">
    <property type="entry name" value="Glyco_hydro_25"/>
</dbReference>
<gene>
    <name evidence="4" type="ORF">LKD32_03610</name>
</gene>
<proteinExistence type="inferred from homology"/>
<evidence type="ECO:0000313" key="4">
    <source>
        <dbReference type="EMBL" id="MCC2163977.1"/>
    </source>
</evidence>
<dbReference type="GO" id="GO:0009253">
    <property type="term" value="P:peptidoglycan catabolic process"/>
    <property type="evidence" value="ECO:0007669"/>
    <property type="project" value="InterPro"/>
</dbReference>
<organism evidence="4 5">
    <name type="scientific">Brotaphodocola catenula</name>
    <dbReference type="NCBI Taxonomy" id="2885361"/>
    <lineage>
        <taxon>Bacteria</taxon>
        <taxon>Bacillati</taxon>
        <taxon>Bacillota</taxon>
        <taxon>Clostridia</taxon>
        <taxon>Lachnospirales</taxon>
        <taxon>Lachnospiraceae</taxon>
        <taxon>Brotaphodocola</taxon>
    </lineage>
</organism>
<dbReference type="RefSeq" id="WP_308450732.1">
    <property type="nucleotide sequence ID" value="NZ_JAJEPU010000007.1"/>
</dbReference>
<dbReference type="GO" id="GO:0016052">
    <property type="term" value="P:carbohydrate catabolic process"/>
    <property type="evidence" value="ECO:0007669"/>
    <property type="project" value="TreeGrafter"/>
</dbReference>
<dbReference type="EMBL" id="JAJEPU010000007">
    <property type="protein sequence ID" value="MCC2163977.1"/>
    <property type="molecule type" value="Genomic_DNA"/>
</dbReference>
<dbReference type="InterPro" id="IPR018077">
    <property type="entry name" value="Glyco_hydro_fam25_subgr"/>
</dbReference>
<dbReference type="AlphaFoldDB" id="A0AAE3ARI9"/>
<dbReference type="SMART" id="SM00641">
    <property type="entry name" value="Glyco_25"/>
    <property type="match status" value="1"/>
</dbReference>
<dbReference type="Proteomes" id="UP001198962">
    <property type="component" value="Unassembled WGS sequence"/>
</dbReference>
<dbReference type="SUPFAM" id="SSF51445">
    <property type="entry name" value="(Trans)glycosidases"/>
    <property type="match status" value="1"/>
</dbReference>
<dbReference type="PANTHER" id="PTHR34135:SF2">
    <property type="entry name" value="LYSOZYME"/>
    <property type="match status" value="1"/>
</dbReference>
<dbReference type="Gene3D" id="3.20.20.80">
    <property type="entry name" value="Glycosidases"/>
    <property type="match status" value="1"/>
</dbReference>
<accession>A0AAE3ARI9</accession>
<comment type="caution">
    <text evidence="4">The sequence shown here is derived from an EMBL/GenBank/DDBJ whole genome shotgun (WGS) entry which is preliminary data.</text>
</comment>
<evidence type="ECO:0000256" key="2">
    <source>
        <dbReference type="ARBA" id="ARBA00022801"/>
    </source>
</evidence>
<dbReference type="PANTHER" id="PTHR34135">
    <property type="entry name" value="LYSOZYME"/>
    <property type="match status" value="1"/>
</dbReference>
<dbReference type="GO" id="GO:0003796">
    <property type="term" value="F:lysozyme activity"/>
    <property type="evidence" value="ECO:0007669"/>
    <property type="project" value="InterPro"/>
</dbReference>
<keyword evidence="3" id="KW-0326">Glycosidase</keyword>
<dbReference type="GO" id="GO:0016998">
    <property type="term" value="P:cell wall macromolecule catabolic process"/>
    <property type="evidence" value="ECO:0007669"/>
    <property type="project" value="InterPro"/>
</dbReference>
<keyword evidence="2 4" id="KW-0378">Hydrolase</keyword>
<name>A0AAE3ARI9_9FIRM</name>
<dbReference type="InterPro" id="IPR017853">
    <property type="entry name" value="GH"/>
</dbReference>
<reference evidence="4" key="1">
    <citation type="submission" date="2021-10" db="EMBL/GenBank/DDBJ databases">
        <title>Anaerobic single-cell dispensing facilitates the cultivation of human gut bacteria.</title>
        <authorList>
            <person name="Afrizal A."/>
        </authorList>
    </citation>
    <scope>NUCLEOTIDE SEQUENCE</scope>
    <source>
        <strain evidence="4">CLA-AA-H274</strain>
    </source>
</reference>
<evidence type="ECO:0000256" key="3">
    <source>
        <dbReference type="ARBA" id="ARBA00023295"/>
    </source>
</evidence>
<sequence length="219" mass="25677">MKKININQFWVKQYSIHGIDVSHHQGEIDWKKLKEEKVQFAYIKATEGSGHVDDQFEDNRKLAQAVGIHTGAYHFFSFESAPETQAKIYMETVGDLVGQMIPAVDVEYYALGNAKMPEPEEIASSLQRFLDILEEHYGKKPVIYTTYKFYFRYIRGKFSDYPLWIRNTYYPPLDIAGWSFWQYCDEGRFEGVADQKGDVDLDVFRGTEVEFQKFFVQQK</sequence>
<comment type="similarity">
    <text evidence="1">Belongs to the glycosyl hydrolase 25 family.</text>
</comment>
<protein>
    <submittedName>
        <fullName evidence="4">Glycosyl hydrolase family 25</fullName>
    </submittedName>
</protein>
<dbReference type="PROSITE" id="PS51904">
    <property type="entry name" value="GLYCOSYL_HYDROL_F25_2"/>
    <property type="match status" value="1"/>
</dbReference>
<dbReference type="Pfam" id="PF01183">
    <property type="entry name" value="Glyco_hydro_25"/>
    <property type="match status" value="1"/>
</dbReference>